<evidence type="ECO:0000256" key="7">
    <source>
        <dbReference type="ARBA" id="ARBA00022801"/>
    </source>
</evidence>
<protein>
    <recommendedName>
        <fullName evidence="3 11">Protease PrsW</fullName>
        <ecNumber evidence="11">3.4.-.-</ecNumber>
    </recommendedName>
    <alternativeName>
        <fullName evidence="10 11">Protease responsible for activating sigma-W</fullName>
    </alternativeName>
</protein>
<evidence type="ECO:0000313" key="13">
    <source>
        <dbReference type="EMBL" id="OAS14085.1"/>
    </source>
</evidence>
<evidence type="ECO:0000256" key="11">
    <source>
        <dbReference type="PIRNR" id="PIRNR016933"/>
    </source>
</evidence>
<comment type="caution">
    <text evidence="13">The sequence shown here is derived from an EMBL/GenBank/DDBJ whole genome shotgun (WGS) entry which is preliminary data.</text>
</comment>
<dbReference type="RefSeq" id="WP_068670373.1">
    <property type="nucleotide sequence ID" value="NZ_LYPB01000091.1"/>
</dbReference>
<accession>A0A197ZYM1</accession>
<evidence type="ECO:0000256" key="8">
    <source>
        <dbReference type="ARBA" id="ARBA00022989"/>
    </source>
</evidence>
<evidence type="ECO:0000313" key="14">
    <source>
        <dbReference type="Proteomes" id="UP000078454"/>
    </source>
</evidence>
<dbReference type="EC" id="3.4.-.-" evidence="11"/>
<evidence type="ECO:0000256" key="5">
    <source>
        <dbReference type="ARBA" id="ARBA00022670"/>
    </source>
</evidence>
<dbReference type="GO" id="GO:0006508">
    <property type="term" value="P:proteolysis"/>
    <property type="evidence" value="ECO:0007669"/>
    <property type="project" value="UniProtKB-KW"/>
</dbReference>
<dbReference type="OrthoDB" id="5504276at2"/>
<dbReference type="NCBIfam" id="NF033739">
    <property type="entry name" value="intramemb_PrsW"/>
    <property type="match status" value="1"/>
</dbReference>
<evidence type="ECO:0000256" key="3">
    <source>
        <dbReference type="ARBA" id="ARBA00018997"/>
    </source>
</evidence>
<keyword evidence="5 11" id="KW-0645">Protease</keyword>
<keyword evidence="8 12" id="KW-1133">Transmembrane helix</keyword>
<dbReference type="GO" id="GO:0005886">
    <property type="term" value="C:plasma membrane"/>
    <property type="evidence" value="ECO:0007669"/>
    <property type="project" value="UniProtKB-SubCell"/>
</dbReference>
<keyword evidence="14" id="KW-1185">Reference proteome</keyword>
<dbReference type="AlphaFoldDB" id="A0A197ZYM1"/>
<comment type="function">
    <text evidence="11">Involved in the degradation of specific anti-sigma factors.</text>
</comment>
<organism evidence="13 14">
    <name type="scientific">Paenibacillus oryzisoli</name>
    <dbReference type="NCBI Taxonomy" id="1850517"/>
    <lineage>
        <taxon>Bacteria</taxon>
        <taxon>Bacillati</taxon>
        <taxon>Bacillota</taxon>
        <taxon>Bacilli</taxon>
        <taxon>Bacillales</taxon>
        <taxon>Paenibacillaceae</taxon>
        <taxon>Paenibacillus</taxon>
    </lineage>
</organism>
<dbReference type="Proteomes" id="UP000078454">
    <property type="component" value="Unassembled WGS sequence"/>
</dbReference>
<evidence type="ECO:0000256" key="1">
    <source>
        <dbReference type="ARBA" id="ARBA00004651"/>
    </source>
</evidence>
<dbReference type="PANTHER" id="PTHR36844">
    <property type="entry name" value="PROTEASE PRSW"/>
    <property type="match status" value="1"/>
</dbReference>
<dbReference type="Pfam" id="PF13367">
    <property type="entry name" value="PrsW-protease"/>
    <property type="match status" value="1"/>
</dbReference>
<feature type="transmembrane region" description="Helical" evidence="12">
    <location>
        <begin position="101"/>
        <end position="122"/>
    </location>
</feature>
<feature type="transmembrane region" description="Helical" evidence="12">
    <location>
        <begin position="134"/>
        <end position="153"/>
    </location>
</feature>
<reference evidence="13 14" key="1">
    <citation type="submission" date="2016-05" db="EMBL/GenBank/DDBJ databases">
        <title>Paenibacillus sp. 1ZS3-15 nov., isolated from the rhizosphere soil.</title>
        <authorList>
            <person name="Zhang X.X."/>
            <person name="Zhang J."/>
        </authorList>
    </citation>
    <scope>NUCLEOTIDE SEQUENCE [LARGE SCALE GENOMIC DNA]</scope>
    <source>
        <strain evidence="13 14">1ZS3-15</strain>
    </source>
</reference>
<evidence type="ECO:0000256" key="9">
    <source>
        <dbReference type="ARBA" id="ARBA00023136"/>
    </source>
</evidence>
<evidence type="ECO:0000256" key="10">
    <source>
        <dbReference type="ARBA" id="ARBA00030345"/>
    </source>
</evidence>
<keyword evidence="7 11" id="KW-0378">Hydrolase</keyword>
<feature type="transmembrane region" description="Helical" evidence="12">
    <location>
        <begin position="69"/>
        <end position="89"/>
    </location>
</feature>
<dbReference type="STRING" id="1850517.A8708_12045"/>
<evidence type="ECO:0000256" key="4">
    <source>
        <dbReference type="ARBA" id="ARBA00022475"/>
    </source>
</evidence>
<comment type="subcellular location">
    <subcellularLocation>
        <location evidence="1">Cell membrane</location>
        <topology evidence="1">Multi-pass membrane protein</topology>
    </subcellularLocation>
</comment>
<dbReference type="InterPro" id="IPR023596">
    <property type="entry name" value="Peptidase_PrsW_arch/bac"/>
</dbReference>
<dbReference type="PIRSF" id="PIRSF016933">
    <property type="entry name" value="PrsW"/>
    <property type="match status" value="1"/>
</dbReference>
<comment type="similarity">
    <text evidence="2 11">Belongs to the protease PrsW family.</text>
</comment>
<gene>
    <name evidence="13" type="ORF">A8708_12045</name>
</gene>
<evidence type="ECO:0000256" key="2">
    <source>
        <dbReference type="ARBA" id="ARBA00009165"/>
    </source>
</evidence>
<feature type="transmembrane region" description="Helical" evidence="12">
    <location>
        <begin position="35"/>
        <end position="57"/>
    </location>
</feature>
<dbReference type="InterPro" id="IPR026898">
    <property type="entry name" value="PrsW"/>
</dbReference>
<feature type="transmembrane region" description="Helical" evidence="12">
    <location>
        <begin position="6"/>
        <end position="23"/>
    </location>
</feature>
<sequence>MHIVPILLAAIAPGLSLLAYFYLKDKYETEPIHLVIRMFLFGVLLVYPTMVLQNAFIQEFGNGTIMTSFFLSGGIEEFLKWFILYHLIFRHEAFDEPYDGIVYAVAVSLGFATLENIIYAFLHASSFSALMLRALLPVSGHALFGVMMGYYMGKAKFVPQKQNRYLCLSLLLPIAWHGSFDYILLIFKNSWFWIMIPLMTFLWLRSIWRVDRANAHSPLRVVTVEEKIKVGRFGS</sequence>
<evidence type="ECO:0000256" key="6">
    <source>
        <dbReference type="ARBA" id="ARBA00022692"/>
    </source>
</evidence>
<dbReference type="EMBL" id="LYPB01000091">
    <property type="protein sequence ID" value="OAS14085.1"/>
    <property type="molecule type" value="Genomic_DNA"/>
</dbReference>
<keyword evidence="4 11" id="KW-1003">Cell membrane</keyword>
<proteinExistence type="inferred from homology"/>
<dbReference type="GO" id="GO:0008233">
    <property type="term" value="F:peptidase activity"/>
    <property type="evidence" value="ECO:0007669"/>
    <property type="project" value="UniProtKB-KW"/>
</dbReference>
<name>A0A197ZYM1_9BACL</name>
<keyword evidence="6 12" id="KW-0812">Transmembrane</keyword>
<keyword evidence="9 11" id="KW-0472">Membrane</keyword>
<evidence type="ECO:0000256" key="12">
    <source>
        <dbReference type="SAM" id="Phobius"/>
    </source>
</evidence>
<feature type="transmembrane region" description="Helical" evidence="12">
    <location>
        <begin position="165"/>
        <end position="185"/>
    </location>
</feature>
<dbReference type="PANTHER" id="PTHR36844:SF1">
    <property type="entry name" value="PROTEASE PRSW"/>
    <property type="match status" value="1"/>
</dbReference>
<feature type="transmembrane region" description="Helical" evidence="12">
    <location>
        <begin position="191"/>
        <end position="208"/>
    </location>
</feature>